<evidence type="ECO:0000313" key="2">
    <source>
        <dbReference type="EMBL" id="THW69018.1"/>
    </source>
</evidence>
<accession>A0A4S8ZS29</accession>
<protein>
    <submittedName>
        <fullName evidence="2">Uncharacterized protein</fullName>
    </submittedName>
</protein>
<name>A0A4S8ZS29_AURPU</name>
<dbReference type="EMBL" id="QZAO01000413">
    <property type="protein sequence ID" value="THW69018.1"/>
    <property type="molecule type" value="Genomic_DNA"/>
</dbReference>
<dbReference type="AlphaFoldDB" id="A0A4S8ZS29"/>
<sequence>MSHHNMLSLLKAAIEAEAATRAANAGTTTASPVPDPEEARRRQDLVRGMRTLAAPTKEEQAATTAAAAGPPLSLRRNSYPGALPSQNKVSPPLTCLLM</sequence>
<organism evidence="2 3">
    <name type="scientific">Aureobasidium pullulans</name>
    <name type="common">Black yeast</name>
    <name type="synonym">Pullularia pullulans</name>
    <dbReference type="NCBI Taxonomy" id="5580"/>
    <lineage>
        <taxon>Eukaryota</taxon>
        <taxon>Fungi</taxon>
        <taxon>Dikarya</taxon>
        <taxon>Ascomycota</taxon>
        <taxon>Pezizomycotina</taxon>
        <taxon>Dothideomycetes</taxon>
        <taxon>Dothideomycetidae</taxon>
        <taxon>Dothideales</taxon>
        <taxon>Saccotheciaceae</taxon>
        <taxon>Aureobasidium</taxon>
    </lineage>
</organism>
<dbReference type="Proteomes" id="UP000308802">
    <property type="component" value="Unassembled WGS sequence"/>
</dbReference>
<feature type="compositionally biased region" description="Low complexity" evidence="1">
    <location>
        <begin position="61"/>
        <end position="71"/>
    </location>
</feature>
<comment type="caution">
    <text evidence="2">The sequence shown here is derived from an EMBL/GenBank/DDBJ whole genome shotgun (WGS) entry which is preliminary data.</text>
</comment>
<reference evidence="2 3" key="1">
    <citation type="submission" date="2018-10" db="EMBL/GenBank/DDBJ databases">
        <title>Fifty Aureobasidium pullulans genomes reveal a recombining polyextremotolerant generalist.</title>
        <authorList>
            <person name="Gostincar C."/>
            <person name="Turk M."/>
            <person name="Zajc J."/>
            <person name="Gunde-Cimerman N."/>
        </authorList>
    </citation>
    <scope>NUCLEOTIDE SEQUENCE [LARGE SCALE GENOMIC DNA]</scope>
    <source>
        <strain evidence="2 3">EXF-10659</strain>
    </source>
</reference>
<feature type="compositionally biased region" description="Low complexity" evidence="1">
    <location>
        <begin position="20"/>
        <end position="30"/>
    </location>
</feature>
<feature type="region of interest" description="Disordered" evidence="1">
    <location>
        <begin position="53"/>
        <end position="98"/>
    </location>
</feature>
<evidence type="ECO:0000313" key="3">
    <source>
        <dbReference type="Proteomes" id="UP000308802"/>
    </source>
</evidence>
<gene>
    <name evidence="2" type="ORF">D6D19_08643</name>
</gene>
<evidence type="ECO:0000256" key="1">
    <source>
        <dbReference type="SAM" id="MobiDB-lite"/>
    </source>
</evidence>
<proteinExistence type="predicted"/>
<feature type="region of interest" description="Disordered" evidence="1">
    <location>
        <begin position="20"/>
        <end position="39"/>
    </location>
</feature>